<evidence type="ECO:0000313" key="2">
    <source>
        <dbReference type="EnsemblPlants" id="PAC:32962502.CDS.1"/>
    </source>
</evidence>
<dbReference type="EMBL" id="ABEU02000014">
    <property type="protein sequence ID" value="PNR41372.1"/>
    <property type="molecule type" value="Genomic_DNA"/>
</dbReference>
<dbReference type="Proteomes" id="UP000006727">
    <property type="component" value="Chromosome 14"/>
</dbReference>
<reference evidence="1 3" key="2">
    <citation type="journal article" date="2018" name="Plant J.">
        <title>The Physcomitrella patens chromosome-scale assembly reveals moss genome structure and evolution.</title>
        <authorList>
            <person name="Lang D."/>
            <person name="Ullrich K.K."/>
            <person name="Murat F."/>
            <person name="Fuchs J."/>
            <person name="Jenkins J."/>
            <person name="Haas F.B."/>
            <person name="Piednoel M."/>
            <person name="Gundlach H."/>
            <person name="Van Bel M."/>
            <person name="Meyberg R."/>
            <person name="Vives C."/>
            <person name="Morata J."/>
            <person name="Symeonidi A."/>
            <person name="Hiss M."/>
            <person name="Muchero W."/>
            <person name="Kamisugi Y."/>
            <person name="Saleh O."/>
            <person name="Blanc G."/>
            <person name="Decker E.L."/>
            <person name="van Gessel N."/>
            <person name="Grimwood J."/>
            <person name="Hayes R.D."/>
            <person name="Graham S.W."/>
            <person name="Gunter L.E."/>
            <person name="McDaniel S.F."/>
            <person name="Hoernstein S.N.W."/>
            <person name="Larsson A."/>
            <person name="Li F.W."/>
            <person name="Perroud P.F."/>
            <person name="Phillips J."/>
            <person name="Ranjan P."/>
            <person name="Rokshar D.S."/>
            <person name="Rothfels C.J."/>
            <person name="Schneider L."/>
            <person name="Shu S."/>
            <person name="Stevenson D.W."/>
            <person name="Thummler F."/>
            <person name="Tillich M."/>
            <person name="Villarreal Aguilar J.C."/>
            <person name="Widiez T."/>
            <person name="Wong G.K."/>
            <person name="Wymore A."/>
            <person name="Zhang Y."/>
            <person name="Zimmer A.D."/>
            <person name="Quatrano R.S."/>
            <person name="Mayer K.F.X."/>
            <person name="Goodstein D."/>
            <person name="Casacuberta J.M."/>
            <person name="Vandepoele K."/>
            <person name="Reski R."/>
            <person name="Cuming A.C."/>
            <person name="Tuskan G.A."/>
            <person name="Maumus F."/>
            <person name="Salse J."/>
            <person name="Schmutz J."/>
            <person name="Rensing S.A."/>
        </authorList>
    </citation>
    <scope>NUCLEOTIDE SEQUENCE [LARGE SCALE GENOMIC DNA]</scope>
    <source>
        <strain evidence="2 3">cv. Gransden 2004</strain>
    </source>
</reference>
<reference evidence="1 3" key="1">
    <citation type="journal article" date="2008" name="Science">
        <title>The Physcomitrella genome reveals evolutionary insights into the conquest of land by plants.</title>
        <authorList>
            <person name="Rensing S."/>
            <person name="Lang D."/>
            <person name="Zimmer A."/>
            <person name="Terry A."/>
            <person name="Salamov A."/>
            <person name="Shapiro H."/>
            <person name="Nishiyama T."/>
            <person name="Perroud P.-F."/>
            <person name="Lindquist E."/>
            <person name="Kamisugi Y."/>
            <person name="Tanahashi T."/>
            <person name="Sakakibara K."/>
            <person name="Fujita T."/>
            <person name="Oishi K."/>
            <person name="Shin-I T."/>
            <person name="Kuroki Y."/>
            <person name="Toyoda A."/>
            <person name="Suzuki Y."/>
            <person name="Hashimoto A."/>
            <person name="Yamaguchi K."/>
            <person name="Sugano A."/>
            <person name="Kohara Y."/>
            <person name="Fujiyama A."/>
            <person name="Anterola A."/>
            <person name="Aoki S."/>
            <person name="Ashton N."/>
            <person name="Barbazuk W.B."/>
            <person name="Barker E."/>
            <person name="Bennetzen J."/>
            <person name="Bezanilla M."/>
            <person name="Blankenship R."/>
            <person name="Cho S.H."/>
            <person name="Dutcher S."/>
            <person name="Estelle M."/>
            <person name="Fawcett J.A."/>
            <person name="Gundlach H."/>
            <person name="Hanada K."/>
            <person name="Heyl A."/>
            <person name="Hicks K.A."/>
            <person name="Hugh J."/>
            <person name="Lohr M."/>
            <person name="Mayer K."/>
            <person name="Melkozernov A."/>
            <person name="Murata T."/>
            <person name="Nelson D."/>
            <person name="Pils B."/>
            <person name="Prigge M."/>
            <person name="Reiss B."/>
            <person name="Renner T."/>
            <person name="Rombauts S."/>
            <person name="Rushton P."/>
            <person name="Sanderfoot A."/>
            <person name="Schween G."/>
            <person name="Shiu S.-H."/>
            <person name="Stueber K."/>
            <person name="Theodoulou F.L."/>
            <person name="Tu H."/>
            <person name="Van de Peer Y."/>
            <person name="Verrier P.J."/>
            <person name="Waters E."/>
            <person name="Wood A."/>
            <person name="Yang L."/>
            <person name="Cove D."/>
            <person name="Cuming A."/>
            <person name="Hasebe M."/>
            <person name="Lucas S."/>
            <person name="Mishler D.B."/>
            <person name="Reski R."/>
            <person name="Grigoriev I."/>
            <person name="Quatrano R.S."/>
            <person name="Boore J.L."/>
        </authorList>
    </citation>
    <scope>NUCLEOTIDE SEQUENCE [LARGE SCALE GENOMIC DNA]</scope>
    <source>
        <strain evidence="2 3">cv. Gransden 2004</strain>
    </source>
</reference>
<reference evidence="2" key="3">
    <citation type="submission" date="2020-12" db="UniProtKB">
        <authorList>
            <consortium name="EnsemblPlants"/>
        </authorList>
    </citation>
    <scope>IDENTIFICATION</scope>
</reference>
<sequence length="102" mass="11570">MTFMALRVCVRLVYRFLIRGRVPFPSQLILLMHLAIFSFCLRRTGLSPLPKRLTAFIASCSVLGLWRRSKSLFARSSPRSFGLCIGVPVLVQLAGSFFRFDS</sequence>
<name>A0A2K1JII9_PHYPA</name>
<dbReference type="Gramene" id="Pp3c14_20468V3.2">
    <property type="protein sequence ID" value="PAC:32962503.CDS.1"/>
    <property type="gene ID" value="Pp3c14_20468"/>
</dbReference>
<evidence type="ECO:0000313" key="1">
    <source>
        <dbReference type="EMBL" id="PNR41372.1"/>
    </source>
</evidence>
<dbReference type="Gramene" id="Pp3c14_20468V3.1">
    <property type="protein sequence ID" value="PAC:32962502.CDS.1"/>
    <property type="gene ID" value="Pp3c14_20468"/>
</dbReference>
<protein>
    <submittedName>
        <fullName evidence="1 2">Uncharacterized protein</fullName>
    </submittedName>
</protein>
<keyword evidence="3" id="KW-1185">Reference proteome</keyword>
<dbReference type="InParanoid" id="A0A2K1JII9"/>
<dbReference type="AlphaFoldDB" id="A0A2K1JII9"/>
<dbReference type="EnsemblPlants" id="Pp3c14_20468V3.1">
    <property type="protein sequence ID" value="PAC:32962502.CDS.1"/>
    <property type="gene ID" value="Pp3c14_20468"/>
</dbReference>
<accession>A0A2K1JII9</accession>
<dbReference type="EnsemblPlants" id="Pp3c14_20468V3.2">
    <property type="protein sequence ID" value="PAC:32962503.CDS.1"/>
    <property type="gene ID" value="Pp3c14_20468"/>
</dbReference>
<proteinExistence type="predicted"/>
<dbReference type="EnsemblPlants" id="Pp3c14_20468V3.3">
    <property type="protein sequence ID" value="PAC:32962504.CDS.1"/>
    <property type="gene ID" value="Pp3c14_20468"/>
</dbReference>
<gene>
    <name evidence="1" type="ORF">PHYPA_018775</name>
</gene>
<organism evidence="1">
    <name type="scientific">Physcomitrium patens</name>
    <name type="common">Spreading-leaved earth moss</name>
    <name type="synonym">Physcomitrella patens</name>
    <dbReference type="NCBI Taxonomy" id="3218"/>
    <lineage>
        <taxon>Eukaryota</taxon>
        <taxon>Viridiplantae</taxon>
        <taxon>Streptophyta</taxon>
        <taxon>Embryophyta</taxon>
        <taxon>Bryophyta</taxon>
        <taxon>Bryophytina</taxon>
        <taxon>Bryopsida</taxon>
        <taxon>Funariidae</taxon>
        <taxon>Funariales</taxon>
        <taxon>Funariaceae</taxon>
        <taxon>Physcomitrium</taxon>
    </lineage>
</organism>
<evidence type="ECO:0000313" key="3">
    <source>
        <dbReference type="Proteomes" id="UP000006727"/>
    </source>
</evidence>
<dbReference type="Gramene" id="Pp3c14_20468V3.3">
    <property type="protein sequence ID" value="PAC:32962504.CDS.1"/>
    <property type="gene ID" value="Pp3c14_20468"/>
</dbReference>